<proteinExistence type="predicted"/>
<reference evidence="1 2" key="1">
    <citation type="submission" date="2018-08" db="EMBL/GenBank/DDBJ databases">
        <title>Genome and evolution of the arbuscular mycorrhizal fungus Diversispora epigaea (formerly Glomus versiforme) and its bacterial endosymbionts.</title>
        <authorList>
            <person name="Sun X."/>
            <person name="Fei Z."/>
            <person name="Harrison M."/>
        </authorList>
    </citation>
    <scope>NUCLEOTIDE SEQUENCE [LARGE SCALE GENOMIC DNA]</scope>
    <source>
        <strain evidence="1 2">IT104</strain>
    </source>
</reference>
<dbReference type="AlphaFoldDB" id="A0A397HTE0"/>
<gene>
    <name evidence="1" type="ORF">Glove_309g121</name>
</gene>
<name>A0A397HTE0_9GLOM</name>
<keyword evidence="2" id="KW-1185">Reference proteome</keyword>
<sequence length="195" mass="23817">MSHQIIFNKVTHNASKLVRKIIFQHPLLEYLFSERNCYQKNCYWRTYYWKNFWNILLEKLLLENAVNAVNSGNIPYLIIADHTLFRLLQPKNDYQNLMFTHNASKLVRKIIFQHPLLEYLFSERNCYQKNCYWRTYYWKNFWNILLEKLLLENAVNAVNVKYYHFTIDQWISNDHLSTRNKKSVQYNKAIGFWGS</sequence>
<dbReference type="EMBL" id="PQFF01000283">
    <property type="protein sequence ID" value="RHZ66117.1"/>
    <property type="molecule type" value="Genomic_DNA"/>
</dbReference>
<organism evidence="1 2">
    <name type="scientific">Diversispora epigaea</name>
    <dbReference type="NCBI Taxonomy" id="1348612"/>
    <lineage>
        <taxon>Eukaryota</taxon>
        <taxon>Fungi</taxon>
        <taxon>Fungi incertae sedis</taxon>
        <taxon>Mucoromycota</taxon>
        <taxon>Glomeromycotina</taxon>
        <taxon>Glomeromycetes</taxon>
        <taxon>Diversisporales</taxon>
        <taxon>Diversisporaceae</taxon>
        <taxon>Diversispora</taxon>
    </lineage>
</organism>
<evidence type="ECO:0000313" key="1">
    <source>
        <dbReference type="EMBL" id="RHZ66117.1"/>
    </source>
</evidence>
<comment type="caution">
    <text evidence="1">The sequence shown here is derived from an EMBL/GenBank/DDBJ whole genome shotgun (WGS) entry which is preliminary data.</text>
</comment>
<dbReference type="Proteomes" id="UP000266861">
    <property type="component" value="Unassembled WGS sequence"/>
</dbReference>
<protein>
    <submittedName>
        <fullName evidence="1">Uncharacterized protein</fullName>
    </submittedName>
</protein>
<evidence type="ECO:0000313" key="2">
    <source>
        <dbReference type="Proteomes" id="UP000266861"/>
    </source>
</evidence>
<accession>A0A397HTE0</accession>